<reference evidence="4 5" key="1">
    <citation type="submission" date="2024-01" db="EMBL/GenBank/DDBJ databases">
        <title>The complete chloroplast genome sequence of Lithospermum erythrorhizon: insights into the phylogenetic relationship among Boraginaceae species and the maternal lineages of purple gromwells.</title>
        <authorList>
            <person name="Okada T."/>
            <person name="Watanabe K."/>
        </authorList>
    </citation>
    <scope>NUCLEOTIDE SEQUENCE [LARGE SCALE GENOMIC DNA]</scope>
</reference>
<comment type="caution">
    <text evidence="4">The sequence shown here is derived from an EMBL/GenBank/DDBJ whole genome shotgun (WGS) entry which is preliminary data.</text>
</comment>
<proteinExistence type="inferred from homology"/>
<sequence>MEEAKKFLPTNNELVIDLDKNTLAPKPVEEPPKVVVIVENYPSTSRRGRKHLYRHDTDLDERSSKQSAVYEDEVELSEMFDNLFLIDIKGVALSSKVSNDLPEAHEQLKNIRQYASSTGDASQRVANVFANDLEAHLAGTGTQIRGGPPKLHITGIDFSQSGFSPAELIEETGQRLAKHCKRFDVRFEYQEIARQSWETIDINDLKLMRDEVLLVSCSLRFQNLPEEAVLAESPKDGILKLIRSMKPDLFLHSIVNGLHTSPFFMTRFREALFCYASLFDMLEATVPGRQHSDLLRFHLEKKFGCEVLNIIACEGKQRVVRPETYKQWHIRTIRAGFKIVPVEKQIARAKMVAHFRKDFLYDEDCSWMLQGWKGRVLYASSCLVPV</sequence>
<name>A0AAV3PTI4_LITER</name>
<dbReference type="Proteomes" id="UP001454036">
    <property type="component" value="Unassembled WGS sequence"/>
</dbReference>
<keyword evidence="2" id="KW-0804">Transcription</keyword>
<evidence type="ECO:0000256" key="1">
    <source>
        <dbReference type="ARBA" id="ARBA00023015"/>
    </source>
</evidence>
<dbReference type="InterPro" id="IPR005202">
    <property type="entry name" value="TF_GRAS"/>
</dbReference>
<organism evidence="4 5">
    <name type="scientific">Lithospermum erythrorhizon</name>
    <name type="common">Purple gromwell</name>
    <name type="synonym">Lithospermum officinale var. erythrorhizon</name>
    <dbReference type="NCBI Taxonomy" id="34254"/>
    <lineage>
        <taxon>Eukaryota</taxon>
        <taxon>Viridiplantae</taxon>
        <taxon>Streptophyta</taxon>
        <taxon>Embryophyta</taxon>
        <taxon>Tracheophyta</taxon>
        <taxon>Spermatophyta</taxon>
        <taxon>Magnoliopsida</taxon>
        <taxon>eudicotyledons</taxon>
        <taxon>Gunneridae</taxon>
        <taxon>Pentapetalae</taxon>
        <taxon>asterids</taxon>
        <taxon>lamiids</taxon>
        <taxon>Boraginales</taxon>
        <taxon>Boraginaceae</taxon>
        <taxon>Boraginoideae</taxon>
        <taxon>Lithospermeae</taxon>
        <taxon>Lithospermum</taxon>
    </lineage>
</organism>
<dbReference type="Pfam" id="PF03514">
    <property type="entry name" value="GRAS"/>
    <property type="match status" value="1"/>
</dbReference>
<dbReference type="PANTHER" id="PTHR31636">
    <property type="entry name" value="OSJNBA0084A10.13 PROTEIN-RELATED"/>
    <property type="match status" value="1"/>
</dbReference>
<feature type="region of interest" description="SAW" evidence="3">
    <location>
        <begin position="312"/>
        <end position="384"/>
    </location>
</feature>
<evidence type="ECO:0000256" key="3">
    <source>
        <dbReference type="PROSITE-ProRule" id="PRU01191"/>
    </source>
</evidence>
<evidence type="ECO:0000313" key="5">
    <source>
        <dbReference type="Proteomes" id="UP001454036"/>
    </source>
</evidence>
<comment type="similarity">
    <text evidence="3">Belongs to the GRAS family.</text>
</comment>
<keyword evidence="1" id="KW-0805">Transcription regulation</keyword>
<gene>
    <name evidence="4" type="ORF">LIER_38015</name>
</gene>
<comment type="caution">
    <text evidence="3">Lacks conserved residue(s) required for the propagation of feature annotation.</text>
</comment>
<evidence type="ECO:0000313" key="4">
    <source>
        <dbReference type="EMBL" id="GAA0155092.1"/>
    </source>
</evidence>
<dbReference type="PROSITE" id="PS50985">
    <property type="entry name" value="GRAS"/>
    <property type="match status" value="1"/>
</dbReference>
<accession>A0AAV3PTI4</accession>
<dbReference type="EMBL" id="BAABME010018811">
    <property type="protein sequence ID" value="GAA0155092.1"/>
    <property type="molecule type" value="Genomic_DNA"/>
</dbReference>
<feature type="region of interest" description="Leucine repeat II (LRII)" evidence="3">
    <location>
        <begin position="171"/>
        <end position="203"/>
    </location>
</feature>
<evidence type="ECO:0000256" key="2">
    <source>
        <dbReference type="ARBA" id="ARBA00023163"/>
    </source>
</evidence>
<keyword evidence="5" id="KW-1185">Reference proteome</keyword>
<protein>
    <submittedName>
        <fullName evidence="4">Uncharacterized protein</fullName>
    </submittedName>
</protein>
<dbReference type="AlphaFoldDB" id="A0AAV3PTI4"/>